<comment type="caution">
    <text evidence="1">The sequence shown here is derived from an EMBL/GenBank/DDBJ whole genome shotgun (WGS) entry which is preliminary data.</text>
</comment>
<proteinExistence type="predicted"/>
<organism evidence="1 2">
    <name type="scientific">Nocardia pseudobrasiliensis</name>
    <dbReference type="NCBI Taxonomy" id="45979"/>
    <lineage>
        <taxon>Bacteria</taxon>
        <taxon>Bacillati</taxon>
        <taxon>Actinomycetota</taxon>
        <taxon>Actinomycetes</taxon>
        <taxon>Mycobacteriales</taxon>
        <taxon>Nocardiaceae</taxon>
        <taxon>Nocardia</taxon>
    </lineage>
</organism>
<evidence type="ECO:0000313" key="1">
    <source>
        <dbReference type="EMBL" id="RDI68165.1"/>
    </source>
</evidence>
<evidence type="ECO:0000313" key="2">
    <source>
        <dbReference type="Proteomes" id="UP000254869"/>
    </source>
</evidence>
<name>A0A370IBQ5_9NOCA</name>
<protein>
    <recommendedName>
        <fullName evidence="3">Gp5/Type VI secretion system Vgr protein OB-fold domain-containing protein</fullName>
    </recommendedName>
</protein>
<dbReference type="Proteomes" id="UP000254869">
    <property type="component" value="Unassembled WGS sequence"/>
</dbReference>
<accession>A0A370IBQ5</accession>
<dbReference type="AlphaFoldDB" id="A0A370IBQ5"/>
<dbReference type="EMBL" id="QQBC01000002">
    <property type="protein sequence ID" value="RDI68165.1"/>
    <property type="molecule type" value="Genomic_DNA"/>
</dbReference>
<evidence type="ECO:0008006" key="3">
    <source>
        <dbReference type="Google" id="ProtNLM"/>
    </source>
</evidence>
<sequence>MGFVIWYQLRFRTDPDATPFLRASNDLLGGGVLVDAAVETKATLGPHPSTFDITLWDLPLDEAKDLAERTRTRSGSDTPILVEIQLGYFDQPSTRRATVMLGAITETRNEVAADGSLLTRIKGLERAGYLLRRQDYPYHKPGESTFEEILADLERRTRVTIGRQGVTGSDRDLTIAAGTALSALGDLATRAGVPLAVRAGRAVLGTLGDPLPGARFTAAENIIGKRRWDSGSPDLQAASGTTTRYELSVLGDPILQIGARVLLEDNESHDLRIESVQHRFSLRSGYTCEVTLLDVDAAHRPNAVDGAHAVADDFQSMTRSLLADHPTVDIGDVATYNRAGAGDNGGHRATLNYGQRRAASSVDDPVDNRLVLHDKPMASVFAWDRTGLMVPVYPGMRALLLHNGGEVSDAVAGGFLWSRHADHRPPANEPGDYWLCLPTGVSDGRPAGKGVNDLTDATGHRVLQAVGLGIEVGTDTLPEVGARPTPPAGETLIIKHARGTTVTIAEDGSVSVTTDGKDVTLGNGQASIALSGGTITMTADTVKLAASSVEVG</sequence>
<gene>
    <name evidence="1" type="ORF">DFR76_102566</name>
</gene>
<dbReference type="STRING" id="1210086.GCA_001613105_01142"/>
<reference evidence="1 2" key="1">
    <citation type="submission" date="2018-07" db="EMBL/GenBank/DDBJ databases">
        <title>Genomic Encyclopedia of Type Strains, Phase IV (KMG-IV): sequencing the most valuable type-strain genomes for metagenomic binning, comparative biology and taxonomic classification.</title>
        <authorList>
            <person name="Goeker M."/>
        </authorList>
    </citation>
    <scope>NUCLEOTIDE SEQUENCE [LARGE SCALE GENOMIC DNA]</scope>
    <source>
        <strain evidence="1 2">DSM 44290</strain>
    </source>
</reference>
<keyword evidence="2" id="KW-1185">Reference proteome</keyword>
<dbReference type="RefSeq" id="WP_067992848.1">
    <property type="nucleotide sequence ID" value="NZ_QQBC01000002.1"/>
</dbReference>